<evidence type="ECO:0000313" key="3">
    <source>
        <dbReference type="Proteomes" id="UP001517247"/>
    </source>
</evidence>
<evidence type="ECO:0000256" key="1">
    <source>
        <dbReference type="SAM" id="Phobius"/>
    </source>
</evidence>
<keyword evidence="1" id="KW-1133">Transmembrane helix</keyword>
<organism evidence="2 3">
    <name type="scientific">Pedobacter ureilyticus</name>
    <dbReference type="NCBI Taxonomy" id="1393051"/>
    <lineage>
        <taxon>Bacteria</taxon>
        <taxon>Pseudomonadati</taxon>
        <taxon>Bacteroidota</taxon>
        <taxon>Sphingobacteriia</taxon>
        <taxon>Sphingobacteriales</taxon>
        <taxon>Sphingobacteriaceae</taxon>
        <taxon>Pedobacter</taxon>
    </lineage>
</organism>
<dbReference type="EMBL" id="SSHJ02000009">
    <property type="protein sequence ID" value="MFN0257431.1"/>
    <property type="molecule type" value="Genomic_DNA"/>
</dbReference>
<feature type="transmembrane region" description="Helical" evidence="1">
    <location>
        <begin position="42"/>
        <end position="60"/>
    </location>
</feature>
<sequence>MEIDNIKSVWQGIPTYEKDKKELELMIKKNSHPILNSIKKQIVMELFGFTAFLFCYFTMFDGATKPIATNLLIITAILLQLLYGYKGYLMQSKFRSSTNLNNDLENFASRLKTYRLGAVMARVFFAIALITFFSYDVNFSANKFWALGFIIVVFSVQLWFLYNIWTKRISRLELVLEEFKMGFH</sequence>
<proteinExistence type="predicted"/>
<reference evidence="2 3" key="1">
    <citation type="submission" date="2024-12" db="EMBL/GenBank/DDBJ databases">
        <authorList>
            <person name="Hu S."/>
        </authorList>
    </citation>
    <scope>NUCLEOTIDE SEQUENCE [LARGE SCALE GENOMIC DNA]</scope>
    <source>
        <strain evidence="2 3">THG-T11</strain>
    </source>
</reference>
<keyword evidence="1" id="KW-0472">Membrane</keyword>
<feature type="transmembrane region" description="Helical" evidence="1">
    <location>
        <begin position="119"/>
        <end position="138"/>
    </location>
</feature>
<dbReference type="Proteomes" id="UP001517247">
    <property type="component" value="Unassembled WGS sequence"/>
</dbReference>
<gene>
    <name evidence="2" type="ORF">E6A44_017700</name>
</gene>
<keyword evidence="3" id="KW-1185">Reference proteome</keyword>
<evidence type="ECO:0000313" key="2">
    <source>
        <dbReference type="EMBL" id="MFN0257431.1"/>
    </source>
</evidence>
<feature type="transmembrane region" description="Helical" evidence="1">
    <location>
        <begin position="66"/>
        <end position="85"/>
    </location>
</feature>
<dbReference type="RefSeq" id="WP_138724515.1">
    <property type="nucleotide sequence ID" value="NZ_SSHJ02000009.1"/>
</dbReference>
<feature type="transmembrane region" description="Helical" evidence="1">
    <location>
        <begin position="144"/>
        <end position="162"/>
    </location>
</feature>
<protein>
    <recommendedName>
        <fullName evidence="4">DUF3278 domain-containing protein</fullName>
    </recommendedName>
</protein>
<comment type="caution">
    <text evidence="2">The sequence shown here is derived from an EMBL/GenBank/DDBJ whole genome shotgun (WGS) entry which is preliminary data.</text>
</comment>
<evidence type="ECO:0008006" key="4">
    <source>
        <dbReference type="Google" id="ProtNLM"/>
    </source>
</evidence>
<keyword evidence="1" id="KW-0812">Transmembrane</keyword>
<name>A0ABW9JA89_9SPHI</name>
<accession>A0ABW9JA89</accession>